<dbReference type="GO" id="GO:0044614">
    <property type="term" value="C:nuclear pore cytoplasmic filaments"/>
    <property type="evidence" value="ECO:0007669"/>
    <property type="project" value="TreeGrafter"/>
</dbReference>
<dbReference type="Pfam" id="PF07817">
    <property type="entry name" value="GLE1"/>
    <property type="match status" value="1"/>
</dbReference>
<dbReference type="GO" id="GO:0000822">
    <property type="term" value="F:inositol hexakisphosphate binding"/>
    <property type="evidence" value="ECO:0007669"/>
    <property type="project" value="TreeGrafter"/>
</dbReference>
<sequence>MNLLAKKFVLQGDLMVSSNPESAFCYASVIISLWNEFPLFGKLVLAYFYKFCPYLVPYYIPRQVGESDEDFYIKQGYQYNDGQIEKQDKFLKRMTGITRLYSALLIVKSKKGQNITPLNIHHGWNWLSSLLKLEPRVDITATVIHTFLETVAFEMELKYGKIFKKNYQNNYRKVSSKL</sequence>
<keyword evidence="14" id="KW-1185">Reference proteome</keyword>
<dbReference type="AlphaFoldDB" id="A0AAV8XDT7"/>
<dbReference type="EMBL" id="JANEYF010003402">
    <property type="protein sequence ID" value="KAJ8936667.1"/>
    <property type="molecule type" value="Genomic_DNA"/>
</dbReference>
<comment type="similarity">
    <text evidence="2">Belongs to the GLE1 family.</text>
</comment>
<dbReference type="GO" id="GO:0031369">
    <property type="term" value="F:translation initiation factor binding"/>
    <property type="evidence" value="ECO:0007669"/>
    <property type="project" value="TreeGrafter"/>
</dbReference>
<evidence type="ECO:0000256" key="8">
    <source>
        <dbReference type="ARBA" id="ARBA00023242"/>
    </source>
</evidence>
<dbReference type="GO" id="GO:0016973">
    <property type="term" value="P:poly(A)+ mRNA export from nucleus"/>
    <property type="evidence" value="ECO:0007669"/>
    <property type="project" value="InterPro"/>
</dbReference>
<evidence type="ECO:0000256" key="10">
    <source>
        <dbReference type="ARBA" id="ARBA00026227"/>
    </source>
</evidence>
<dbReference type="Gene3D" id="1.25.40.510">
    <property type="entry name" value="GLE1-like"/>
    <property type="match status" value="1"/>
</dbReference>
<comment type="caution">
    <text evidence="13">The sequence shown here is derived from an EMBL/GenBank/DDBJ whole genome shotgun (WGS) entry which is preliminary data.</text>
</comment>
<evidence type="ECO:0000256" key="7">
    <source>
        <dbReference type="ARBA" id="ARBA00023132"/>
    </source>
</evidence>
<keyword evidence="6" id="KW-0811">Translocation</keyword>
<dbReference type="Proteomes" id="UP001162156">
    <property type="component" value="Unassembled WGS sequence"/>
</dbReference>
<keyword evidence="4" id="KW-0509">mRNA transport</keyword>
<evidence type="ECO:0000256" key="9">
    <source>
        <dbReference type="ARBA" id="ARBA00024680"/>
    </source>
</evidence>
<evidence type="ECO:0000256" key="6">
    <source>
        <dbReference type="ARBA" id="ARBA00023010"/>
    </source>
</evidence>
<evidence type="ECO:0000256" key="5">
    <source>
        <dbReference type="ARBA" id="ARBA00022927"/>
    </source>
</evidence>
<comment type="function">
    <text evidence="9">Required for the export of mRNAs containing poly(A) tails from the nucleus into the cytoplasm. May be involved in the terminal step of the mRNA transport through the nuclear pore complex (NPC).</text>
</comment>
<evidence type="ECO:0000256" key="11">
    <source>
        <dbReference type="ARBA" id="ARBA00029983"/>
    </source>
</evidence>
<evidence type="ECO:0000256" key="12">
    <source>
        <dbReference type="ARBA" id="ARBA00030897"/>
    </source>
</evidence>
<dbReference type="GO" id="GO:0005543">
    <property type="term" value="F:phospholipid binding"/>
    <property type="evidence" value="ECO:0007669"/>
    <property type="project" value="TreeGrafter"/>
</dbReference>
<comment type="subcellular location">
    <subcellularLocation>
        <location evidence="1">Nucleus</location>
        <location evidence="1">Nuclear pore complex</location>
    </subcellularLocation>
</comment>
<organism evidence="13 14">
    <name type="scientific">Rhamnusium bicolor</name>
    <dbReference type="NCBI Taxonomy" id="1586634"/>
    <lineage>
        <taxon>Eukaryota</taxon>
        <taxon>Metazoa</taxon>
        <taxon>Ecdysozoa</taxon>
        <taxon>Arthropoda</taxon>
        <taxon>Hexapoda</taxon>
        <taxon>Insecta</taxon>
        <taxon>Pterygota</taxon>
        <taxon>Neoptera</taxon>
        <taxon>Endopterygota</taxon>
        <taxon>Coleoptera</taxon>
        <taxon>Polyphaga</taxon>
        <taxon>Cucujiformia</taxon>
        <taxon>Chrysomeloidea</taxon>
        <taxon>Cerambycidae</taxon>
        <taxon>Lepturinae</taxon>
        <taxon>Rhagiini</taxon>
        <taxon>Rhamnusium</taxon>
    </lineage>
</organism>
<dbReference type="GO" id="GO:0015031">
    <property type="term" value="P:protein transport"/>
    <property type="evidence" value="ECO:0007669"/>
    <property type="project" value="UniProtKB-KW"/>
</dbReference>
<dbReference type="GO" id="GO:0005737">
    <property type="term" value="C:cytoplasm"/>
    <property type="evidence" value="ECO:0007669"/>
    <property type="project" value="TreeGrafter"/>
</dbReference>
<evidence type="ECO:0000256" key="3">
    <source>
        <dbReference type="ARBA" id="ARBA00022448"/>
    </source>
</evidence>
<dbReference type="InterPro" id="IPR012476">
    <property type="entry name" value="GLE1"/>
</dbReference>
<accession>A0AAV8XDT7</accession>
<evidence type="ECO:0000256" key="1">
    <source>
        <dbReference type="ARBA" id="ARBA00004567"/>
    </source>
</evidence>
<dbReference type="InterPro" id="IPR038506">
    <property type="entry name" value="GLE1-like_sf"/>
</dbReference>
<name>A0AAV8XDT7_9CUCU</name>
<dbReference type="PANTHER" id="PTHR12960">
    <property type="entry name" value="GLE-1-RELATED"/>
    <property type="match status" value="1"/>
</dbReference>
<evidence type="ECO:0000313" key="14">
    <source>
        <dbReference type="Proteomes" id="UP001162156"/>
    </source>
</evidence>
<proteinExistence type="inferred from homology"/>
<keyword evidence="3" id="KW-0813">Transport</keyword>
<keyword evidence="5" id="KW-0653">Protein transport</keyword>
<dbReference type="PANTHER" id="PTHR12960:SF0">
    <property type="entry name" value="MRNA EXPORT FACTOR GLE1"/>
    <property type="match status" value="1"/>
</dbReference>
<evidence type="ECO:0000256" key="2">
    <source>
        <dbReference type="ARBA" id="ARBA00011056"/>
    </source>
</evidence>
<keyword evidence="8" id="KW-0539">Nucleus</keyword>
<evidence type="ECO:0000256" key="4">
    <source>
        <dbReference type="ARBA" id="ARBA00022816"/>
    </source>
</evidence>
<protein>
    <recommendedName>
        <fullName evidence="10">mRNA export factor GLE1</fullName>
    </recommendedName>
    <alternativeName>
        <fullName evidence="12">GLE1 RNA export mediator</fullName>
    </alternativeName>
    <alternativeName>
        <fullName evidence="11">Nucleoporin GLE1</fullName>
    </alternativeName>
</protein>
<reference evidence="13" key="1">
    <citation type="journal article" date="2023" name="Insect Mol. Biol.">
        <title>Genome sequencing provides insights into the evolution of gene families encoding plant cell wall-degrading enzymes in longhorned beetles.</title>
        <authorList>
            <person name="Shin N.R."/>
            <person name="Okamura Y."/>
            <person name="Kirsch R."/>
            <person name="Pauchet Y."/>
        </authorList>
    </citation>
    <scope>NUCLEOTIDE SEQUENCE</scope>
    <source>
        <strain evidence="13">RBIC_L_NR</strain>
    </source>
</reference>
<keyword evidence="7" id="KW-0906">Nuclear pore complex</keyword>
<evidence type="ECO:0000313" key="13">
    <source>
        <dbReference type="EMBL" id="KAJ8936667.1"/>
    </source>
</evidence>
<gene>
    <name evidence="13" type="ORF">NQ314_012207</name>
</gene>